<sequence length="718" mass="81388">MNRRISTRCWVCWCALLLLGAMLAFWGIGRESLWYDESYSAAMAKNSLTEIVHYAPGDVHPPLYYLALRLFSVVFGRSEAALRAFSAFGYLALAALGIGPVRRIFGERGGLIFTLLAVILPVNVSMAQEARSYSWTGFLIAAAVLYGYLAYSENRRHDWLLFGALTALSLYMHVYGVIAMVIYFAFLGGLILFTRHRLLKAYLLTSAAVVLVYLPWLFVFLRQISFVSQDFWIQTPTTLDLLNALMYPFGNKWGALFSFYPQISYICLIVSVVLMYKALQYAFRHFEREGAFIIMTALLPLLTSEAALFVSISLKRPIYVPRYLFTVVGVATLLLMAGIRALPSRRAQIAACVVLCVLFIPEQAALKRFRLNGPMRETVAFMKTRVSPDDVFVHADEHSFGAFAYYFPNNRHYLYMPTGFRGYATYAIFGANAAFGDDYRAFVAGKQTVWLCARPAANYTDRGFQDISEADFALESGMFQASIIHAFHLPTSWWTFELTQFTRNQQEALAAANIPPSPITITLEGFKNARGNAYLSVYDRDLFQLANDFVWQGKAPGAIEVAVFDRHLKTNPALTSEEQAFLASLYGRKAMMKMQIGVKSENREHYMLTKDLKWEEEQRLQAILLKTLNTRITPIQGDRVAFAFDALPYGYYHIVAFHDENNNLMLDRRFPQLQEGVGVSETLGAPFSFSFQQNTLLLSSETPMIRLHMAYPRRFGML</sequence>
<dbReference type="EMBL" id="DF820455">
    <property type="protein sequence ID" value="GAK48986.1"/>
    <property type="molecule type" value="Genomic_DNA"/>
</dbReference>
<accession>A0A0S6VPJ3</accession>
<feature type="transmembrane region" description="Helical" evidence="8">
    <location>
        <begin position="320"/>
        <end position="342"/>
    </location>
</feature>
<dbReference type="GO" id="GO:0009103">
    <property type="term" value="P:lipopolysaccharide biosynthetic process"/>
    <property type="evidence" value="ECO:0007669"/>
    <property type="project" value="UniProtKB-ARBA"/>
</dbReference>
<evidence type="ECO:0000313" key="11">
    <source>
        <dbReference type="Proteomes" id="UP000030700"/>
    </source>
</evidence>
<dbReference type="PANTHER" id="PTHR33908">
    <property type="entry name" value="MANNOSYLTRANSFERASE YKCB-RELATED"/>
    <property type="match status" value="1"/>
</dbReference>
<reference evidence="10" key="1">
    <citation type="journal article" date="2015" name="PeerJ">
        <title>First genomic representation of candidate bacterial phylum KSB3 points to enhanced environmental sensing as a trigger of wastewater bulking.</title>
        <authorList>
            <person name="Sekiguchi Y."/>
            <person name="Ohashi A."/>
            <person name="Parks D.H."/>
            <person name="Yamauchi T."/>
            <person name="Tyson G.W."/>
            <person name="Hugenholtz P."/>
        </authorList>
    </citation>
    <scope>NUCLEOTIDE SEQUENCE [LARGE SCALE GENOMIC DNA]</scope>
</reference>
<dbReference type="GO" id="GO:0016763">
    <property type="term" value="F:pentosyltransferase activity"/>
    <property type="evidence" value="ECO:0007669"/>
    <property type="project" value="TreeGrafter"/>
</dbReference>
<dbReference type="InterPro" id="IPR018673">
    <property type="entry name" value="DUF2141"/>
</dbReference>
<feature type="transmembrane region" description="Helical" evidence="8">
    <location>
        <begin position="133"/>
        <end position="151"/>
    </location>
</feature>
<dbReference type="PANTHER" id="PTHR33908:SF11">
    <property type="entry name" value="MEMBRANE PROTEIN"/>
    <property type="match status" value="1"/>
</dbReference>
<keyword evidence="6 8" id="KW-1133">Transmembrane helix</keyword>
<evidence type="ECO:0000256" key="1">
    <source>
        <dbReference type="ARBA" id="ARBA00004651"/>
    </source>
</evidence>
<feature type="transmembrane region" description="Helical" evidence="8">
    <location>
        <begin position="80"/>
        <end position="98"/>
    </location>
</feature>
<keyword evidence="4" id="KW-0808">Transferase</keyword>
<dbReference type="HOGENOM" id="CLU_384820_0_0_0"/>
<feature type="transmembrane region" description="Helical" evidence="8">
    <location>
        <begin position="199"/>
        <end position="219"/>
    </location>
</feature>
<gene>
    <name evidence="10" type="ORF">U14_00203</name>
</gene>
<name>A0A0S6VPJ3_9BACT</name>
<keyword evidence="3" id="KW-0328">Glycosyltransferase</keyword>
<evidence type="ECO:0000256" key="2">
    <source>
        <dbReference type="ARBA" id="ARBA00022475"/>
    </source>
</evidence>
<dbReference type="Pfam" id="PF09912">
    <property type="entry name" value="DUF2141"/>
    <property type="match status" value="1"/>
</dbReference>
<dbReference type="Pfam" id="PF13231">
    <property type="entry name" value="PMT_2"/>
    <property type="match status" value="1"/>
</dbReference>
<dbReference type="Proteomes" id="UP000030700">
    <property type="component" value="Unassembled WGS sequence"/>
</dbReference>
<evidence type="ECO:0000256" key="4">
    <source>
        <dbReference type="ARBA" id="ARBA00022679"/>
    </source>
</evidence>
<dbReference type="GO" id="GO:0005886">
    <property type="term" value="C:plasma membrane"/>
    <property type="evidence" value="ECO:0007669"/>
    <property type="project" value="UniProtKB-SubCell"/>
</dbReference>
<keyword evidence="5 8" id="KW-0812">Transmembrane</keyword>
<feature type="transmembrane region" description="Helical" evidence="8">
    <location>
        <begin position="262"/>
        <end position="279"/>
    </location>
</feature>
<evidence type="ECO:0000256" key="8">
    <source>
        <dbReference type="SAM" id="Phobius"/>
    </source>
</evidence>
<dbReference type="STRING" id="1499966.U14_00203"/>
<proteinExistence type="predicted"/>
<organism evidence="10">
    <name type="scientific">Candidatus Moduliflexus flocculans</name>
    <dbReference type="NCBI Taxonomy" id="1499966"/>
    <lineage>
        <taxon>Bacteria</taxon>
        <taxon>Candidatus Moduliflexota</taxon>
        <taxon>Candidatus Moduliflexia</taxon>
        <taxon>Candidatus Moduliflexales</taxon>
        <taxon>Candidatus Moduliflexaceae</taxon>
    </lineage>
</organism>
<keyword evidence="7 8" id="KW-0472">Membrane</keyword>
<protein>
    <submittedName>
        <fullName evidence="10">Membrane protein-like protein</fullName>
    </submittedName>
</protein>
<evidence type="ECO:0000256" key="3">
    <source>
        <dbReference type="ARBA" id="ARBA00022676"/>
    </source>
</evidence>
<dbReference type="AlphaFoldDB" id="A0A0S6VPJ3"/>
<feature type="transmembrane region" description="Helical" evidence="8">
    <location>
        <begin position="291"/>
        <end position="314"/>
    </location>
</feature>
<keyword evidence="11" id="KW-1185">Reference proteome</keyword>
<feature type="transmembrane region" description="Helical" evidence="8">
    <location>
        <begin position="349"/>
        <end position="366"/>
    </location>
</feature>
<evidence type="ECO:0000256" key="5">
    <source>
        <dbReference type="ARBA" id="ARBA00022692"/>
    </source>
</evidence>
<feature type="transmembrane region" description="Helical" evidence="8">
    <location>
        <begin position="172"/>
        <end position="193"/>
    </location>
</feature>
<keyword evidence="2" id="KW-1003">Cell membrane</keyword>
<evidence type="ECO:0000256" key="6">
    <source>
        <dbReference type="ARBA" id="ARBA00022989"/>
    </source>
</evidence>
<dbReference type="InterPro" id="IPR050297">
    <property type="entry name" value="LipidA_mod_glycosyltrf_83"/>
</dbReference>
<evidence type="ECO:0000313" key="10">
    <source>
        <dbReference type="EMBL" id="GAK48986.1"/>
    </source>
</evidence>
<comment type="subcellular location">
    <subcellularLocation>
        <location evidence="1">Cell membrane</location>
        <topology evidence="1">Multi-pass membrane protein</topology>
    </subcellularLocation>
</comment>
<dbReference type="InterPro" id="IPR038731">
    <property type="entry name" value="RgtA/B/C-like"/>
</dbReference>
<evidence type="ECO:0000259" key="9">
    <source>
        <dbReference type="Pfam" id="PF13231"/>
    </source>
</evidence>
<feature type="transmembrane region" description="Helical" evidence="8">
    <location>
        <begin position="110"/>
        <end position="127"/>
    </location>
</feature>
<evidence type="ECO:0000256" key="7">
    <source>
        <dbReference type="ARBA" id="ARBA00023136"/>
    </source>
</evidence>
<feature type="domain" description="Glycosyltransferase RgtA/B/C/D-like" evidence="9">
    <location>
        <begin position="60"/>
        <end position="217"/>
    </location>
</feature>